<keyword evidence="1" id="KW-0812">Transmembrane</keyword>
<reference evidence="3" key="2">
    <citation type="submission" date="2020-11" db="EMBL/GenBank/DDBJ databases">
        <authorList>
            <person name="Cecchin M."/>
            <person name="Marcolungo L."/>
            <person name="Rossato M."/>
            <person name="Girolomoni L."/>
            <person name="Cosentino E."/>
            <person name="Cuine S."/>
            <person name="Li-Beisson Y."/>
            <person name="Delledonne M."/>
            <person name="Ballottari M."/>
        </authorList>
    </citation>
    <scope>NUCLEOTIDE SEQUENCE</scope>
    <source>
        <strain evidence="3">211/11P</strain>
        <tissue evidence="3">Whole cell</tissue>
    </source>
</reference>
<dbReference type="Gene3D" id="3.40.50.150">
    <property type="entry name" value="Vaccinia Virus protein VP39"/>
    <property type="match status" value="1"/>
</dbReference>
<feature type="domain" description="Amine oxidase" evidence="2">
    <location>
        <begin position="19"/>
        <end position="314"/>
    </location>
</feature>
<evidence type="ECO:0000259" key="2">
    <source>
        <dbReference type="Pfam" id="PF01593"/>
    </source>
</evidence>
<dbReference type="Proteomes" id="UP001055712">
    <property type="component" value="Unassembled WGS sequence"/>
</dbReference>
<feature type="transmembrane region" description="Helical" evidence="1">
    <location>
        <begin position="1001"/>
        <end position="1018"/>
    </location>
</feature>
<keyword evidence="1" id="KW-1133">Transmembrane helix</keyword>
<dbReference type="PANTHER" id="PTHR43667:SF2">
    <property type="entry name" value="FATTY ACID C-METHYL TRANSFERASE"/>
    <property type="match status" value="1"/>
</dbReference>
<name>A0A9D4YW00_CHLVU</name>
<protein>
    <recommendedName>
        <fullName evidence="2">Amine oxidase domain-containing protein</fullName>
    </recommendedName>
</protein>
<sequence>MEFQSELQGRRIAVVGSGISGLSAAYLLNRAGAHVTLFESEETCGGHTLTDTSSGYPVDLGFQVYNLTTYPHLVGLFEELGVETQPSEMSFALSMDGGRLEWGSHDLDTIFAQRSNLASPAFLAMMRDVVRFGRQAPEVLRPENEAEFAGMTLGQYLRLRRYSTAFTKYYVAPMCAAVWSVPNAQVLDFPVVTLIRFWANHHLLDITQRPCWRVVSGRGKQYVDNMVAGLPDVRTATPIQSIESLGPQGPVRVVAVGGEAAEFDSVVLATHSDISLQMMGDKGPGVEGLREVLRAIPYNDNDVWLHTDESLMPRCKKTWASWNFLGSSGAEGDRAAVCVSYWANRLQPLPADAPNLFVTLNPIHPPAADKVFRRLTLAHPVFSFASDQAQRRLPAVQGQGGVFLAGAWAGYGFHEDGIKSAVDAVTAMGAAIPWVPRSPSPKIGLVDRAAMALFDKFAGAAIKTGRLRVILPNGHELLYGDAAKVEAPVPKGEEWRGRPNLSATLRLHSISFFRKVITRHDTGMGESYMDGDYEADDLGAMLAVATANARNIEESRGMLGAFNWLGDRLLAAAHATRSNTLAGSRRNIEEHYDAGNDMYKLFLDDSMTYSCGIWGPGCDLHQSQLNKIDALIDRAEIKEGDHVLEVGCGWGSFAMRAAQRTGCRVTGITVSKEQLAEATARVKVAGLSDRVTLLFCDYRECPGAGTYDKVVSCEMIEAVGHEHMQAYFQTLGAMLRPGGKCVIQVIAQPDERYEAYCKTSDFIREHIFPGGHLPSMGVMVDSARGTGMSVHGCHDIGPDYAVTLRAWRDAWEERKEEVLALGYNERFWRKYRFYFAYCEAAFDAKYIHTYQVTWVKDEQPTLTAEDMQRSIAISKGLHIAGDDTDAPILSPGTDPVMQVLLCIYCFLAGMAVSTGRLLWLLPLATAASAAVHWLAGSVSQAVLPFYRELTPERAALWRVDITHLVYSAVTAVLVGCFVLACPSAVYLSAQLPASGMWCADLPQALIATSAGFFGFVLRAEVRGRLYRANYRHMAHFTLLLVLFSAAAYKSEHTAFMAICLLSEFNSVFRLAGKLLALARGTSADGRLDGLAAVLATADRATFVLFRLVPHALLGLLVLFQHGAFASKTYFALAVAGMGYIQISNARQASLLLHSATAKAHAH</sequence>
<dbReference type="SUPFAM" id="SSF51905">
    <property type="entry name" value="FAD/NAD(P)-binding domain"/>
    <property type="match status" value="1"/>
</dbReference>
<comment type="caution">
    <text evidence="3">The sequence shown here is derived from an EMBL/GenBank/DDBJ whole genome shotgun (WGS) entry which is preliminary data.</text>
</comment>
<reference evidence="3" key="1">
    <citation type="journal article" date="2019" name="Plant J.">
        <title>Chlorella vulgaris genome assembly and annotation reveals the molecular basis for metabolic acclimation to high light conditions.</title>
        <authorList>
            <person name="Cecchin M."/>
            <person name="Marcolungo L."/>
            <person name="Rossato M."/>
            <person name="Girolomoni L."/>
            <person name="Cosentino E."/>
            <person name="Cuine S."/>
            <person name="Li-Beisson Y."/>
            <person name="Delledonne M."/>
            <person name="Ballottari M."/>
        </authorList>
    </citation>
    <scope>NUCLEOTIDE SEQUENCE</scope>
    <source>
        <strain evidence="3">211/11P</strain>
    </source>
</reference>
<dbReference type="InterPro" id="IPR029063">
    <property type="entry name" value="SAM-dependent_MTases_sf"/>
</dbReference>
<dbReference type="CDD" id="cd02440">
    <property type="entry name" value="AdoMet_MTases"/>
    <property type="match status" value="1"/>
</dbReference>
<dbReference type="Pfam" id="PF02353">
    <property type="entry name" value="CMAS"/>
    <property type="match status" value="1"/>
</dbReference>
<evidence type="ECO:0000313" key="4">
    <source>
        <dbReference type="Proteomes" id="UP001055712"/>
    </source>
</evidence>
<dbReference type="OrthoDB" id="5977668at2759"/>
<dbReference type="GO" id="GO:0016491">
    <property type="term" value="F:oxidoreductase activity"/>
    <property type="evidence" value="ECO:0007669"/>
    <property type="project" value="InterPro"/>
</dbReference>
<dbReference type="EMBL" id="SIDB01000008">
    <property type="protein sequence ID" value="KAI3429398.1"/>
    <property type="molecule type" value="Genomic_DNA"/>
</dbReference>
<proteinExistence type="predicted"/>
<keyword evidence="4" id="KW-1185">Reference proteome</keyword>
<evidence type="ECO:0000256" key="1">
    <source>
        <dbReference type="SAM" id="Phobius"/>
    </source>
</evidence>
<dbReference type="Pfam" id="PF01593">
    <property type="entry name" value="Amino_oxidase"/>
    <property type="match status" value="1"/>
</dbReference>
<dbReference type="AlphaFoldDB" id="A0A9D4YW00"/>
<feature type="transmembrane region" description="Helical" evidence="1">
    <location>
        <begin position="964"/>
        <end position="989"/>
    </location>
</feature>
<dbReference type="InterPro" id="IPR050723">
    <property type="entry name" value="CFA/CMAS"/>
</dbReference>
<gene>
    <name evidence="3" type="ORF">D9Q98_005493</name>
</gene>
<keyword evidence="1" id="KW-0472">Membrane</keyword>
<dbReference type="PRINTS" id="PR00419">
    <property type="entry name" value="ADXRDTASE"/>
</dbReference>
<organism evidence="3 4">
    <name type="scientific">Chlorella vulgaris</name>
    <name type="common">Green alga</name>
    <dbReference type="NCBI Taxonomy" id="3077"/>
    <lineage>
        <taxon>Eukaryota</taxon>
        <taxon>Viridiplantae</taxon>
        <taxon>Chlorophyta</taxon>
        <taxon>core chlorophytes</taxon>
        <taxon>Trebouxiophyceae</taxon>
        <taxon>Chlorellales</taxon>
        <taxon>Chlorellaceae</taxon>
        <taxon>Chlorella clade</taxon>
        <taxon>Chlorella</taxon>
    </lineage>
</organism>
<dbReference type="PANTHER" id="PTHR43667">
    <property type="entry name" value="CYCLOPROPANE-FATTY-ACYL-PHOSPHOLIPID SYNTHASE"/>
    <property type="match status" value="1"/>
</dbReference>
<dbReference type="Gene3D" id="3.50.50.60">
    <property type="entry name" value="FAD/NAD(P)-binding domain"/>
    <property type="match status" value="1"/>
</dbReference>
<accession>A0A9D4YW00</accession>
<dbReference type="SUPFAM" id="SSF53335">
    <property type="entry name" value="S-adenosyl-L-methionine-dependent methyltransferases"/>
    <property type="match status" value="1"/>
</dbReference>
<dbReference type="InterPro" id="IPR036188">
    <property type="entry name" value="FAD/NAD-bd_sf"/>
</dbReference>
<evidence type="ECO:0000313" key="3">
    <source>
        <dbReference type="EMBL" id="KAI3429398.1"/>
    </source>
</evidence>
<dbReference type="InterPro" id="IPR002937">
    <property type="entry name" value="Amino_oxidase"/>
</dbReference>